<keyword evidence="2" id="KW-1133">Transmembrane helix</keyword>
<protein>
    <submittedName>
        <fullName evidence="3">Uncharacterized protein</fullName>
    </submittedName>
</protein>
<evidence type="ECO:0000256" key="2">
    <source>
        <dbReference type="SAM" id="Phobius"/>
    </source>
</evidence>
<evidence type="ECO:0000256" key="1">
    <source>
        <dbReference type="SAM" id="MobiDB-lite"/>
    </source>
</evidence>
<dbReference type="VEuPathDB" id="FungiDB:CLCR_04382"/>
<comment type="caution">
    <text evidence="3">The sequence shown here is derived from an EMBL/GenBank/DDBJ whole genome shotgun (WGS) entry which is preliminary data.</text>
</comment>
<feature type="region of interest" description="Disordered" evidence="1">
    <location>
        <begin position="73"/>
        <end position="128"/>
    </location>
</feature>
<accession>A0A1C1CHW9</accession>
<reference evidence="4" key="1">
    <citation type="submission" date="2015-07" db="EMBL/GenBank/DDBJ databases">
        <authorList>
            <person name="Teixeira M.M."/>
            <person name="Souza R.C."/>
            <person name="Almeida L.G."/>
            <person name="Vicente V.A."/>
            <person name="de Hoog S."/>
            <person name="Bocca A.L."/>
            <person name="de Almeida S.R."/>
            <person name="Vasconcelos A.T."/>
            <person name="Felipe M.S."/>
        </authorList>
    </citation>
    <scope>NUCLEOTIDE SEQUENCE [LARGE SCALE GENOMIC DNA]</scope>
    <source>
        <strain evidence="4">KSF</strain>
    </source>
</reference>
<feature type="compositionally biased region" description="Polar residues" evidence="1">
    <location>
        <begin position="111"/>
        <end position="125"/>
    </location>
</feature>
<proteinExistence type="predicted"/>
<feature type="region of interest" description="Disordered" evidence="1">
    <location>
        <begin position="147"/>
        <end position="182"/>
    </location>
</feature>
<dbReference type="Proteomes" id="UP000094526">
    <property type="component" value="Unassembled WGS sequence"/>
</dbReference>
<feature type="transmembrane region" description="Helical" evidence="2">
    <location>
        <begin position="12"/>
        <end position="29"/>
    </location>
</feature>
<gene>
    <name evidence="3" type="ORF">CLCR_04382</name>
</gene>
<evidence type="ECO:0000313" key="4">
    <source>
        <dbReference type="Proteomes" id="UP000094526"/>
    </source>
</evidence>
<keyword evidence="4" id="KW-1185">Reference proteome</keyword>
<organism evidence="3 4">
    <name type="scientific">Cladophialophora carrionii</name>
    <dbReference type="NCBI Taxonomy" id="86049"/>
    <lineage>
        <taxon>Eukaryota</taxon>
        <taxon>Fungi</taxon>
        <taxon>Dikarya</taxon>
        <taxon>Ascomycota</taxon>
        <taxon>Pezizomycotina</taxon>
        <taxon>Eurotiomycetes</taxon>
        <taxon>Chaetothyriomycetidae</taxon>
        <taxon>Chaetothyriales</taxon>
        <taxon>Herpotrichiellaceae</taxon>
        <taxon>Cladophialophora</taxon>
    </lineage>
</organism>
<evidence type="ECO:0000313" key="3">
    <source>
        <dbReference type="EMBL" id="OCT48052.1"/>
    </source>
</evidence>
<dbReference type="AlphaFoldDB" id="A0A1C1CHW9"/>
<sequence>MSTGTEDRLLRNLISFVVIIAIVFLLIWLKRKRERHVRVDGLSRDRNAIRVAPVGYTCEDLIIRPLPPAYEPRGRAQNGIHPRMSGLTPRALRSKRPRSFHTYPGPAGEDTPSNIDDGQSSSPDTLTLVGGDHAGCVIRANTANENIQDDNHFLSWNTSSSASSTLPPYLQSDPHGPPKYER</sequence>
<name>A0A1C1CHW9_9EURO</name>
<dbReference type="EMBL" id="LGRB01000012">
    <property type="protein sequence ID" value="OCT48052.1"/>
    <property type="molecule type" value="Genomic_DNA"/>
</dbReference>
<keyword evidence="2" id="KW-0472">Membrane</keyword>
<keyword evidence="2" id="KW-0812">Transmembrane</keyword>